<keyword evidence="3" id="KW-1185">Reference proteome</keyword>
<reference evidence="2 3" key="1">
    <citation type="submission" date="2024-04" db="EMBL/GenBank/DDBJ databases">
        <title>Novel species of the genus Ideonella isolated from streams.</title>
        <authorList>
            <person name="Lu H."/>
        </authorList>
    </citation>
    <scope>NUCLEOTIDE SEQUENCE [LARGE SCALE GENOMIC DNA]</scope>
    <source>
        <strain evidence="2 3">DXS29W</strain>
    </source>
</reference>
<evidence type="ECO:0000313" key="2">
    <source>
        <dbReference type="EMBL" id="MEK8031956.1"/>
    </source>
</evidence>
<evidence type="ECO:0000256" key="1">
    <source>
        <dbReference type="SAM" id="SignalP"/>
    </source>
</evidence>
<dbReference type="EMBL" id="JBBUTG010000007">
    <property type="protein sequence ID" value="MEK8031956.1"/>
    <property type="molecule type" value="Genomic_DNA"/>
</dbReference>
<dbReference type="Proteomes" id="UP001371218">
    <property type="component" value="Unassembled WGS sequence"/>
</dbReference>
<feature type="signal peptide" evidence="1">
    <location>
        <begin position="1"/>
        <end position="21"/>
    </location>
</feature>
<sequence length="178" mass="19101">MTMKQAAITFIGAMAASSSIAASGPPAPTPAAALRCTLEAPARAVAGQAVMLRFSFSNEGAAALRVLRWNTPLEGAWFAPFVEVRRDGRKLPFQGPMIKRAEPRAEDYVAFAPGQTITAEVDLALPFDLSAPGHYRIEPRLRLFDVRVDSGHATAPPRAEHHGSDLPCPSVEIELTAR</sequence>
<name>A0ABU9BQ09_9BURK</name>
<keyword evidence="1" id="KW-0732">Signal</keyword>
<evidence type="ECO:0000313" key="3">
    <source>
        <dbReference type="Proteomes" id="UP001371218"/>
    </source>
</evidence>
<proteinExistence type="predicted"/>
<accession>A0ABU9BQ09</accession>
<dbReference type="Gene3D" id="2.60.40.2970">
    <property type="match status" value="1"/>
</dbReference>
<protein>
    <recommendedName>
        <fullName evidence="4">Protease</fullName>
    </recommendedName>
</protein>
<dbReference type="RefSeq" id="WP_341426354.1">
    <property type="nucleotide sequence ID" value="NZ_JBBUTG010000007.1"/>
</dbReference>
<evidence type="ECO:0008006" key="4">
    <source>
        <dbReference type="Google" id="ProtNLM"/>
    </source>
</evidence>
<comment type="caution">
    <text evidence="2">The sequence shown here is derived from an EMBL/GenBank/DDBJ whole genome shotgun (WGS) entry which is preliminary data.</text>
</comment>
<organism evidence="2 3">
    <name type="scientific">Ideonella lacteola</name>
    <dbReference type="NCBI Taxonomy" id="2984193"/>
    <lineage>
        <taxon>Bacteria</taxon>
        <taxon>Pseudomonadati</taxon>
        <taxon>Pseudomonadota</taxon>
        <taxon>Betaproteobacteria</taxon>
        <taxon>Burkholderiales</taxon>
        <taxon>Sphaerotilaceae</taxon>
        <taxon>Ideonella</taxon>
    </lineage>
</organism>
<gene>
    <name evidence="2" type="ORF">AACH06_14100</name>
</gene>
<feature type="chain" id="PRO_5047339000" description="Protease" evidence="1">
    <location>
        <begin position="22"/>
        <end position="178"/>
    </location>
</feature>